<gene>
    <name evidence="2" type="ORF">E5161_17060</name>
</gene>
<name>A0A4U0F849_9BACL</name>
<feature type="transmembrane region" description="Helical" evidence="1">
    <location>
        <begin position="100"/>
        <end position="120"/>
    </location>
</feature>
<feature type="transmembrane region" description="Helical" evidence="1">
    <location>
        <begin position="42"/>
        <end position="62"/>
    </location>
</feature>
<organism evidence="2 3">
    <name type="scientific">Cohnella pontilimi</name>
    <dbReference type="NCBI Taxonomy" id="2564100"/>
    <lineage>
        <taxon>Bacteria</taxon>
        <taxon>Bacillati</taxon>
        <taxon>Bacillota</taxon>
        <taxon>Bacilli</taxon>
        <taxon>Bacillales</taxon>
        <taxon>Paenibacillaceae</taxon>
        <taxon>Cohnella</taxon>
    </lineage>
</organism>
<reference evidence="2 3" key="1">
    <citation type="submission" date="2019-04" db="EMBL/GenBank/DDBJ databases">
        <title>Cohnella sp. nov., isolated from soil.</title>
        <authorList>
            <person name="Kim W."/>
        </authorList>
    </citation>
    <scope>NUCLEOTIDE SEQUENCE [LARGE SCALE GENOMIC DNA]</scope>
    <source>
        <strain evidence="2 3">CAU 1483</strain>
    </source>
</reference>
<protein>
    <submittedName>
        <fullName evidence="2">Uncharacterized protein</fullName>
    </submittedName>
</protein>
<evidence type="ECO:0000313" key="3">
    <source>
        <dbReference type="Proteomes" id="UP000309673"/>
    </source>
</evidence>
<proteinExistence type="predicted"/>
<evidence type="ECO:0000313" key="2">
    <source>
        <dbReference type="EMBL" id="TJY40847.1"/>
    </source>
</evidence>
<keyword evidence="1" id="KW-0812">Transmembrane</keyword>
<dbReference type="Proteomes" id="UP000309673">
    <property type="component" value="Unassembled WGS sequence"/>
</dbReference>
<keyword evidence="1" id="KW-1133">Transmembrane helix</keyword>
<dbReference type="AlphaFoldDB" id="A0A4U0F849"/>
<sequence>MELQLIIGFILMILGAIIISCPDNNQRLFSISHEHGPSLLDFIGILILLFGYFFIIIRIWKYQKNLRKYFETKIFRILLFMSGLGTGLLIASVAGDFKQWWIIGCSILTLIQILAIYAIINNKGRN</sequence>
<accession>A0A4U0F849</accession>
<dbReference type="OrthoDB" id="2991115at2"/>
<evidence type="ECO:0000256" key="1">
    <source>
        <dbReference type="SAM" id="Phobius"/>
    </source>
</evidence>
<dbReference type="RefSeq" id="WP_136779049.1">
    <property type="nucleotide sequence ID" value="NZ_SUPK01000008.1"/>
</dbReference>
<keyword evidence="3" id="KW-1185">Reference proteome</keyword>
<dbReference type="EMBL" id="SUPK01000008">
    <property type="protein sequence ID" value="TJY40847.1"/>
    <property type="molecule type" value="Genomic_DNA"/>
</dbReference>
<keyword evidence="1" id="KW-0472">Membrane</keyword>
<feature type="transmembrane region" description="Helical" evidence="1">
    <location>
        <begin position="74"/>
        <end position="94"/>
    </location>
</feature>
<comment type="caution">
    <text evidence="2">The sequence shown here is derived from an EMBL/GenBank/DDBJ whole genome shotgun (WGS) entry which is preliminary data.</text>
</comment>